<keyword evidence="3" id="KW-1185">Reference proteome</keyword>
<dbReference type="OMA" id="WASVSIE"/>
<dbReference type="Proteomes" id="UP000219338">
    <property type="component" value="Unassembled WGS sequence"/>
</dbReference>
<dbReference type="InterPro" id="IPR036047">
    <property type="entry name" value="F-box-like_dom_sf"/>
</dbReference>
<dbReference type="AlphaFoldDB" id="A0A284RZ47"/>
<gene>
    <name evidence="2" type="ORF">ARMOST_17487</name>
</gene>
<name>A0A284RZ47_ARMOS</name>
<dbReference type="SUPFAM" id="SSF81383">
    <property type="entry name" value="F-box domain"/>
    <property type="match status" value="1"/>
</dbReference>
<proteinExistence type="predicted"/>
<dbReference type="Pfam" id="PF12937">
    <property type="entry name" value="F-box-like"/>
    <property type="match status" value="1"/>
</dbReference>
<evidence type="ECO:0000313" key="2">
    <source>
        <dbReference type="EMBL" id="SJL14035.1"/>
    </source>
</evidence>
<dbReference type="EMBL" id="FUEG01000022">
    <property type="protein sequence ID" value="SJL14035.1"/>
    <property type="molecule type" value="Genomic_DNA"/>
</dbReference>
<feature type="domain" description="F-box" evidence="1">
    <location>
        <begin position="112"/>
        <end position="169"/>
    </location>
</feature>
<dbReference type="PANTHER" id="PTHR38926:SF5">
    <property type="entry name" value="F-BOX AND LEUCINE-RICH REPEAT PROTEIN 6"/>
    <property type="match status" value="1"/>
</dbReference>
<protein>
    <recommendedName>
        <fullName evidence="1">F-box domain-containing protein</fullName>
    </recommendedName>
</protein>
<organism evidence="2 3">
    <name type="scientific">Armillaria ostoyae</name>
    <name type="common">Armillaria root rot fungus</name>
    <dbReference type="NCBI Taxonomy" id="47428"/>
    <lineage>
        <taxon>Eukaryota</taxon>
        <taxon>Fungi</taxon>
        <taxon>Dikarya</taxon>
        <taxon>Basidiomycota</taxon>
        <taxon>Agaricomycotina</taxon>
        <taxon>Agaricomycetes</taxon>
        <taxon>Agaricomycetidae</taxon>
        <taxon>Agaricales</taxon>
        <taxon>Marasmiineae</taxon>
        <taxon>Physalacriaceae</taxon>
        <taxon>Armillaria</taxon>
    </lineage>
</organism>
<evidence type="ECO:0000259" key="1">
    <source>
        <dbReference type="Pfam" id="PF12937"/>
    </source>
</evidence>
<dbReference type="PANTHER" id="PTHR38926">
    <property type="entry name" value="F-BOX DOMAIN CONTAINING PROTEIN, EXPRESSED"/>
    <property type="match status" value="1"/>
</dbReference>
<dbReference type="OrthoDB" id="2910230at2759"/>
<evidence type="ECO:0000313" key="3">
    <source>
        <dbReference type="Proteomes" id="UP000219338"/>
    </source>
</evidence>
<sequence>MKSESPELSQVLKALALFSRGAENDSISYEKTLGTDGLLSQKNITDLRTNNSSLNDDLALLDWFSSVVIPYRQEQFRASILFQTALLTPLPPTTSDEHHFFHSAPYNDSAVSSLPSEILVEIFHWLGDLGSEYDDLDVKHSPNWVITHVCRTWRSIAVSTPSLWASVSIEDDLLIDDPFTDDKAKLLQEYLSRSGQNPLRVTLSSSYDIEKHIEILSPHLHRCTHLDFTVSAEALNPRFTIDGEFPSLERLSLVVEGCISDLNELPFISGEAPRLRDVLVQGVDITYVELPLTKLKPFTGDMCRYNEYMQLFSSASQLDTATMEVHFSVPSFDVLPEPLIHTKLRTLSLYTSVECLQGLRLPALEVFRIDQIYPGGHHSIAELFRESGCPLRCLYLEIAALPWSELRPIIEACSSTLVSLSIRVNEESASQAHDALSFNKASHHLDTSSFAPHLTELCIRDDDYSLDADFVASFHKLSFVSMVWWRQFSRKVAQLKSLTMCAPYSPRPEKALRELEELKEGGLKVEFYGYAWTKMI</sequence>
<accession>A0A284RZ47</accession>
<dbReference type="Gene3D" id="1.20.1280.50">
    <property type="match status" value="1"/>
</dbReference>
<dbReference type="InterPro" id="IPR001810">
    <property type="entry name" value="F-box_dom"/>
</dbReference>
<reference evidence="3" key="1">
    <citation type="journal article" date="2017" name="Nat. Ecol. Evol.">
        <title>Genome expansion and lineage-specific genetic innovations in the forest pathogenic fungi Armillaria.</title>
        <authorList>
            <person name="Sipos G."/>
            <person name="Prasanna A.N."/>
            <person name="Walter M.C."/>
            <person name="O'Connor E."/>
            <person name="Balint B."/>
            <person name="Krizsan K."/>
            <person name="Kiss B."/>
            <person name="Hess J."/>
            <person name="Varga T."/>
            <person name="Slot J."/>
            <person name="Riley R."/>
            <person name="Boka B."/>
            <person name="Rigling D."/>
            <person name="Barry K."/>
            <person name="Lee J."/>
            <person name="Mihaltcheva S."/>
            <person name="LaButti K."/>
            <person name="Lipzen A."/>
            <person name="Waldron R."/>
            <person name="Moloney N.M."/>
            <person name="Sperisen C."/>
            <person name="Kredics L."/>
            <person name="Vagvoelgyi C."/>
            <person name="Patrignani A."/>
            <person name="Fitzpatrick D."/>
            <person name="Nagy I."/>
            <person name="Doyle S."/>
            <person name="Anderson J.B."/>
            <person name="Grigoriev I.V."/>
            <person name="Gueldener U."/>
            <person name="Muensterkoetter M."/>
            <person name="Nagy L.G."/>
        </authorList>
    </citation>
    <scope>NUCLEOTIDE SEQUENCE [LARGE SCALE GENOMIC DNA]</scope>
    <source>
        <strain evidence="3">C18/9</strain>
    </source>
</reference>